<feature type="non-terminal residue" evidence="1">
    <location>
        <position position="1"/>
    </location>
</feature>
<dbReference type="EMBL" id="CAJVQA010000921">
    <property type="protein sequence ID" value="CAG8495819.1"/>
    <property type="molecule type" value="Genomic_DNA"/>
</dbReference>
<sequence length="99" mass="11231">IGYITYCIQDELVPIYKNDTSTCLDIMSKANSSLASCYITNGLCNISQDWKILFEVIDVKELFGSYQVFKQVLEAADKVFKCSQLVTWLDENKSDINAD</sequence>
<comment type="caution">
    <text evidence="1">The sequence shown here is derived from an EMBL/GenBank/DDBJ whole genome shotgun (WGS) entry which is preliminary data.</text>
</comment>
<name>A0A9N9EVF6_9GLOM</name>
<proteinExistence type="predicted"/>
<keyword evidence="2" id="KW-1185">Reference proteome</keyword>
<gene>
    <name evidence="1" type="ORF">CPELLU_LOCUS2208</name>
</gene>
<dbReference type="Proteomes" id="UP000789759">
    <property type="component" value="Unassembled WGS sequence"/>
</dbReference>
<evidence type="ECO:0000313" key="1">
    <source>
        <dbReference type="EMBL" id="CAG8495819.1"/>
    </source>
</evidence>
<accession>A0A9N9EVF6</accession>
<organism evidence="1 2">
    <name type="scientific">Cetraspora pellucida</name>
    <dbReference type="NCBI Taxonomy" id="1433469"/>
    <lineage>
        <taxon>Eukaryota</taxon>
        <taxon>Fungi</taxon>
        <taxon>Fungi incertae sedis</taxon>
        <taxon>Mucoromycota</taxon>
        <taxon>Glomeromycotina</taxon>
        <taxon>Glomeromycetes</taxon>
        <taxon>Diversisporales</taxon>
        <taxon>Gigasporaceae</taxon>
        <taxon>Cetraspora</taxon>
    </lineage>
</organism>
<reference evidence="1" key="1">
    <citation type="submission" date="2021-06" db="EMBL/GenBank/DDBJ databases">
        <authorList>
            <person name="Kallberg Y."/>
            <person name="Tangrot J."/>
            <person name="Rosling A."/>
        </authorList>
    </citation>
    <scope>NUCLEOTIDE SEQUENCE</scope>
    <source>
        <strain evidence="1">FL966</strain>
    </source>
</reference>
<dbReference type="AlphaFoldDB" id="A0A9N9EVF6"/>
<dbReference type="OrthoDB" id="4306410at2759"/>
<protein>
    <submittedName>
        <fullName evidence="1">8070_t:CDS:1</fullName>
    </submittedName>
</protein>
<evidence type="ECO:0000313" key="2">
    <source>
        <dbReference type="Proteomes" id="UP000789759"/>
    </source>
</evidence>